<keyword evidence="3 6" id="KW-0540">Nuclease</keyword>
<comment type="subcellular location">
    <subcellularLocation>
        <location evidence="6">Cytoplasm</location>
    </subcellularLocation>
</comment>
<reference evidence="9" key="1">
    <citation type="journal article" date="2019" name="Int. J. Syst. Evol. Microbiol.">
        <title>The Global Catalogue of Microorganisms (GCM) 10K type strain sequencing project: providing services to taxonomists for standard genome sequencing and annotation.</title>
        <authorList>
            <consortium name="The Broad Institute Genomics Platform"/>
            <consortium name="The Broad Institute Genome Sequencing Center for Infectious Disease"/>
            <person name="Wu L."/>
            <person name="Ma J."/>
        </authorList>
    </citation>
    <scope>NUCLEOTIDE SEQUENCE [LARGE SCALE GENOMIC DNA]</scope>
    <source>
        <strain evidence="9">JCM 13023</strain>
    </source>
</reference>
<sequence length="121" mass="12767">MRPDPASAQVRRQAGTHPRREANRDVSESGGDTPDSAPDSAPDDLSGLGYEQARDQLVEVVRELEAGGLSLEQSLALWERGEKLARLCETHLAGARERIEAALATVEDDADAGGSGGDASE</sequence>
<evidence type="ECO:0000313" key="8">
    <source>
        <dbReference type="EMBL" id="GAA1234737.1"/>
    </source>
</evidence>
<evidence type="ECO:0000313" key="9">
    <source>
        <dbReference type="Proteomes" id="UP001500653"/>
    </source>
</evidence>
<dbReference type="PANTHER" id="PTHR34137:SF1">
    <property type="entry name" value="EXODEOXYRIBONUCLEASE 7 SMALL SUBUNIT"/>
    <property type="match status" value="1"/>
</dbReference>
<protein>
    <recommendedName>
        <fullName evidence="6">Exodeoxyribonuclease 7 small subunit</fullName>
        <ecNumber evidence="6">3.1.11.6</ecNumber>
    </recommendedName>
    <alternativeName>
        <fullName evidence="6">Exodeoxyribonuclease VII small subunit</fullName>
        <shortName evidence="6">Exonuclease VII small subunit</shortName>
    </alternativeName>
</protein>
<keyword evidence="4 6" id="KW-0378">Hydrolase</keyword>
<comment type="function">
    <text evidence="6">Bidirectionally degrades single-stranded DNA into large acid-insoluble oligonucleotides, which are then degraded further into small acid-soluble oligonucleotides.</text>
</comment>
<dbReference type="EMBL" id="BAAALN010000005">
    <property type="protein sequence ID" value="GAA1234737.1"/>
    <property type="molecule type" value="Genomic_DNA"/>
</dbReference>
<comment type="similarity">
    <text evidence="1 6">Belongs to the XseB family.</text>
</comment>
<comment type="catalytic activity">
    <reaction evidence="6">
        <text>Exonucleolytic cleavage in either 5'- to 3'- or 3'- to 5'-direction to yield nucleoside 5'-phosphates.</text>
        <dbReference type="EC" id="3.1.11.6"/>
    </reaction>
</comment>
<dbReference type="NCBIfam" id="NF002139">
    <property type="entry name" value="PRK00977.1-3"/>
    <property type="match status" value="1"/>
</dbReference>
<keyword evidence="2 6" id="KW-0963">Cytoplasm</keyword>
<evidence type="ECO:0000256" key="5">
    <source>
        <dbReference type="ARBA" id="ARBA00022839"/>
    </source>
</evidence>
<evidence type="ECO:0000256" key="4">
    <source>
        <dbReference type="ARBA" id="ARBA00022801"/>
    </source>
</evidence>
<gene>
    <name evidence="6" type="primary">xseB</name>
    <name evidence="8" type="ORF">GCM10009676_18160</name>
</gene>
<keyword evidence="5 6" id="KW-0269">Exonuclease</keyword>
<feature type="region of interest" description="Disordered" evidence="7">
    <location>
        <begin position="1"/>
        <end position="51"/>
    </location>
</feature>
<proteinExistence type="inferred from homology"/>
<evidence type="ECO:0000256" key="2">
    <source>
        <dbReference type="ARBA" id="ARBA00022490"/>
    </source>
</evidence>
<evidence type="ECO:0000256" key="6">
    <source>
        <dbReference type="HAMAP-Rule" id="MF_00337"/>
    </source>
</evidence>
<dbReference type="EC" id="3.1.11.6" evidence="6"/>
<evidence type="ECO:0000256" key="7">
    <source>
        <dbReference type="SAM" id="MobiDB-lite"/>
    </source>
</evidence>
<dbReference type="InterPro" id="IPR037004">
    <property type="entry name" value="Exonuc_VII_ssu_sf"/>
</dbReference>
<dbReference type="HAMAP" id="MF_00337">
    <property type="entry name" value="Exonuc_7_S"/>
    <property type="match status" value="1"/>
</dbReference>
<feature type="compositionally biased region" description="Basic and acidic residues" evidence="7">
    <location>
        <begin position="18"/>
        <end position="27"/>
    </location>
</feature>
<evidence type="ECO:0000256" key="1">
    <source>
        <dbReference type="ARBA" id="ARBA00009998"/>
    </source>
</evidence>
<dbReference type="NCBIfam" id="TIGR01280">
    <property type="entry name" value="xseB"/>
    <property type="match status" value="1"/>
</dbReference>
<dbReference type="Pfam" id="PF02609">
    <property type="entry name" value="Exonuc_VII_S"/>
    <property type="match status" value="1"/>
</dbReference>
<keyword evidence="9" id="KW-1185">Reference proteome</keyword>
<dbReference type="PANTHER" id="PTHR34137">
    <property type="entry name" value="EXODEOXYRIBONUCLEASE 7 SMALL SUBUNIT"/>
    <property type="match status" value="1"/>
</dbReference>
<dbReference type="Proteomes" id="UP001500653">
    <property type="component" value="Unassembled WGS sequence"/>
</dbReference>
<name>A0ABP4GTH2_9PSEU</name>
<dbReference type="SUPFAM" id="SSF116842">
    <property type="entry name" value="XseB-like"/>
    <property type="match status" value="1"/>
</dbReference>
<organism evidence="8 9">
    <name type="scientific">Prauserella halophila</name>
    <dbReference type="NCBI Taxonomy" id="185641"/>
    <lineage>
        <taxon>Bacteria</taxon>
        <taxon>Bacillati</taxon>
        <taxon>Actinomycetota</taxon>
        <taxon>Actinomycetes</taxon>
        <taxon>Pseudonocardiales</taxon>
        <taxon>Pseudonocardiaceae</taxon>
        <taxon>Prauserella</taxon>
    </lineage>
</organism>
<comment type="subunit">
    <text evidence="6">Heterooligomer composed of large and small subunits.</text>
</comment>
<dbReference type="Gene3D" id="1.10.287.1040">
    <property type="entry name" value="Exonuclease VII, small subunit"/>
    <property type="match status" value="1"/>
</dbReference>
<accession>A0ABP4GTH2</accession>
<dbReference type="InterPro" id="IPR003761">
    <property type="entry name" value="Exonuc_VII_S"/>
</dbReference>
<comment type="caution">
    <text evidence="8">The sequence shown here is derived from an EMBL/GenBank/DDBJ whole genome shotgun (WGS) entry which is preliminary data.</text>
</comment>
<evidence type="ECO:0000256" key="3">
    <source>
        <dbReference type="ARBA" id="ARBA00022722"/>
    </source>
</evidence>
<feature type="compositionally biased region" description="Low complexity" evidence="7">
    <location>
        <begin position="34"/>
        <end position="44"/>
    </location>
</feature>